<keyword evidence="3" id="KW-1185">Reference proteome</keyword>
<dbReference type="InterPro" id="IPR050704">
    <property type="entry name" value="Peptidase_C85-like"/>
</dbReference>
<evidence type="ECO:0000313" key="3">
    <source>
        <dbReference type="Proteomes" id="UP000078542"/>
    </source>
</evidence>
<gene>
    <name evidence="2" type="ORF">ALC62_01847</name>
</gene>
<proteinExistence type="predicted"/>
<organism evidence="2 3">
    <name type="scientific">Cyphomyrmex costatus</name>
    <dbReference type="NCBI Taxonomy" id="456900"/>
    <lineage>
        <taxon>Eukaryota</taxon>
        <taxon>Metazoa</taxon>
        <taxon>Ecdysozoa</taxon>
        <taxon>Arthropoda</taxon>
        <taxon>Hexapoda</taxon>
        <taxon>Insecta</taxon>
        <taxon>Pterygota</taxon>
        <taxon>Neoptera</taxon>
        <taxon>Endopterygota</taxon>
        <taxon>Hymenoptera</taxon>
        <taxon>Apocrita</taxon>
        <taxon>Aculeata</taxon>
        <taxon>Formicoidea</taxon>
        <taxon>Formicidae</taxon>
        <taxon>Myrmicinae</taxon>
        <taxon>Cyphomyrmex</taxon>
    </lineage>
</organism>
<dbReference type="SUPFAM" id="SSF54001">
    <property type="entry name" value="Cysteine proteinases"/>
    <property type="match status" value="1"/>
</dbReference>
<dbReference type="STRING" id="456900.A0A151IP04"/>
<dbReference type="PROSITE" id="PS50802">
    <property type="entry name" value="OTU"/>
    <property type="match status" value="1"/>
</dbReference>
<protein>
    <recommendedName>
        <fullName evidence="1">OTU domain-containing protein</fullName>
    </recommendedName>
</protein>
<sequence length="205" mass="24149">MKKDRISKKQNISSIEEISKLINFQKLRQINKLLHGKSAGFPAQKFQHRQDTALLRCNEGTFRVRKIYGDGNCMFRAISYILWRNEEEHQSLRAMVVQYIKDNWREYGPFVIAEWNISDCQEYHDYMSLVGTFASELECTVATKLHRMNLSIYRELPGRYELKLVFHNRVNINYETARLLFTGCSENGHYDVLLPDSMSSFFMGQ</sequence>
<dbReference type="AlphaFoldDB" id="A0A151IP04"/>
<dbReference type="GO" id="GO:0004843">
    <property type="term" value="F:cysteine-type deubiquitinase activity"/>
    <property type="evidence" value="ECO:0007669"/>
    <property type="project" value="TreeGrafter"/>
</dbReference>
<reference evidence="2 3" key="1">
    <citation type="submission" date="2016-03" db="EMBL/GenBank/DDBJ databases">
        <title>Cyphomyrmex costatus WGS genome.</title>
        <authorList>
            <person name="Nygaard S."/>
            <person name="Hu H."/>
            <person name="Boomsma J."/>
            <person name="Zhang G."/>
        </authorList>
    </citation>
    <scope>NUCLEOTIDE SEQUENCE [LARGE SCALE GENOMIC DNA]</scope>
    <source>
        <strain evidence="2">MS0001</strain>
        <tissue evidence="2">Whole body</tissue>
    </source>
</reference>
<evidence type="ECO:0000259" key="1">
    <source>
        <dbReference type="PROSITE" id="PS50802"/>
    </source>
</evidence>
<dbReference type="GO" id="GO:0016579">
    <property type="term" value="P:protein deubiquitination"/>
    <property type="evidence" value="ECO:0007669"/>
    <property type="project" value="TreeGrafter"/>
</dbReference>
<dbReference type="InterPro" id="IPR003323">
    <property type="entry name" value="OTU_dom"/>
</dbReference>
<dbReference type="Proteomes" id="UP000078542">
    <property type="component" value="Unassembled WGS sequence"/>
</dbReference>
<dbReference type="Pfam" id="PF02338">
    <property type="entry name" value="OTU"/>
    <property type="match status" value="1"/>
</dbReference>
<evidence type="ECO:0000313" key="2">
    <source>
        <dbReference type="EMBL" id="KYN07181.1"/>
    </source>
</evidence>
<dbReference type="Gene3D" id="3.90.70.80">
    <property type="match status" value="1"/>
</dbReference>
<feature type="domain" description="OTU" evidence="1">
    <location>
        <begin position="62"/>
        <end position="196"/>
    </location>
</feature>
<accession>A0A151IP04</accession>
<dbReference type="InterPro" id="IPR038765">
    <property type="entry name" value="Papain-like_cys_pep_sf"/>
</dbReference>
<dbReference type="PANTHER" id="PTHR12419">
    <property type="entry name" value="OTU DOMAIN CONTAINING PROTEIN"/>
    <property type="match status" value="1"/>
</dbReference>
<dbReference type="EMBL" id="KQ976899">
    <property type="protein sequence ID" value="KYN07181.1"/>
    <property type="molecule type" value="Genomic_DNA"/>
</dbReference>
<name>A0A151IP04_9HYME</name>
<dbReference type="CDD" id="cd22757">
    <property type="entry name" value="OTU_P87_VP80-like"/>
    <property type="match status" value="1"/>
</dbReference>